<proteinExistence type="predicted"/>
<evidence type="ECO:0000313" key="2">
    <source>
        <dbReference type="Proteomes" id="UP001367508"/>
    </source>
</evidence>
<protein>
    <submittedName>
        <fullName evidence="1">Uncharacterized protein</fullName>
    </submittedName>
</protein>
<dbReference type="Proteomes" id="UP001367508">
    <property type="component" value="Unassembled WGS sequence"/>
</dbReference>
<organism evidence="1 2">
    <name type="scientific">Canavalia gladiata</name>
    <name type="common">Sword bean</name>
    <name type="synonym">Dolichos gladiatus</name>
    <dbReference type="NCBI Taxonomy" id="3824"/>
    <lineage>
        <taxon>Eukaryota</taxon>
        <taxon>Viridiplantae</taxon>
        <taxon>Streptophyta</taxon>
        <taxon>Embryophyta</taxon>
        <taxon>Tracheophyta</taxon>
        <taxon>Spermatophyta</taxon>
        <taxon>Magnoliopsida</taxon>
        <taxon>eudicotyledons</taxon>
        <taxon>Gunneridae</taxon>
        <taxon>Pentapetalae</taxon>
        <taxon>rosids</taxon>
        <taxon>fabids</taxon>
        <taxon>Fabales</taxon>
        <taxon>Fabaceae</taxon>
        <taxon>Papilionoideae</taxon>
        <taxon>50 kb inversion clade</taxon>
        <taxon>NPAAA clade</taxon>
        <taxon>indigoferoid/millettioid clade</taxon>
        <taxon>Phaseoleae</taxon>
        <taxon>Canavalia</taxon>
    </lineage>
</organism>
<accession>A0AAN9QRD8</accession>
<keyword evidence="2" id="KW-1185">Reference proteome</keyword>
<dbReference type="AlphaFoldDB" id="A0AAN9QRD8"/>
<gene>
    <name evidence="1" type="ORF">VNO77_15775</name>
</gene>
<evidence type="ECO:0000313" key="1">
    <source>
        <dbReference type="EMBL" id="KAK7345199.1"/>
    </source>
</evidence>
<sequence>MWNLVERTLCMTIKLQLLVLLTQNQVELHLASVNASFLSISYLKANCLFRHGMLRNRYAHGCWFSK</sequence>
<name>A0AAN9QRD8_CANGL</name>
<dbReference type="EMBL" id="JAYMYQ010000003">
    <property type="protein sequence ID" value="KAK7345199.1"/>
    <property type="molecule type" value="Genomic_DNA"/>
</dbReference>
<comment type="caution">
    <text evidence="1">The sequence shown here is derived from an EMBL/GenBank/DDBJ whole genome shotgun (WGS) entry which is preliminary data.</text>
</comment>
<reference evidence="1 2" key="1">
    <citation type="submission" date="2024-01" db="EMBL/GenBank/DDBJ databases">
        <title>The genomes of 5 underutilized Papilionoideae crops provide insights into root nodulation and disease resistanc.</title>
        <authorList>
            <person name="Jiang F."/>
        </authorList>
    </citation>
    <scope>NUCLEOTIDE SEQUENCE [LARGE SCALE GENOMIC DNA]</scope>
    <source>
        <strain evidence="1">LVBAO_FW01</strain>
        <tissue evidence="1">Leaves</tissue>
    </source>
</reference>